<dbReference type="STRING" id="502780.C1G6P3"/>
<dbReference type="InterPro" id="IPR029058">
    <property type="entry name" value="AB_hydrolase_fold"/>
</dbReference>
<dbReference type="InParanoid" id="C1G6P3"/>
<dbReference type="GeneID" id="22582261"/>
<keyword evidence="4" id="KW-1185">Reference proteome</keyword>
<proteinExistence type="predicted"/>
<gene>
    <name evidence="3" type="ORF">PADG_02848</name>
</gene>
<dbReference type="RefSeq" id="XP_010758165.1">
    <property type="nucleotide sequence ID" value="XM_010759863.1"/>
</dbReference>
<dbReference type="OMA" id="DYNEEPI"/>
<dbReference type="AlphaFoldDB" id="C1G6P3"/>
<evidence type="ECO:0000256" key="1">
    <source>
        <dbReference type="ARBA" id="ARBA00022801"/>
    </source>
</evidence>
<dbReference type="SUPFAM" id="SSF53474">
    <property type="entry name" value="alpha/beta-Hydrolases"/>
    <property type="match status" value="1"/>
</dbReference>
<protein>
    <recommendedName>
        <fullName evidence="2">Serine hydrolase domain-containing protein</fullName>
    </recommendedName>
</protein>
<dbReference type="Gene3D" id="3.40.50.1820">
    <property type="entry name" value="alpha/beta hydrolase"/>
    <property type="match status" value="1"/>
</dbReference>
<evidence type="ECO:0000313" key="3">
    <source>
        <dbReference type="EMBL" id="EEH46750.2"/>
    </source>
</evidence>
<evidence type="ECO:0000259" key="2">
    <source>
        <dbReference type="Pfam" id="PF03959"/>
    </source>
</evidence>
<dbReference type="GO" id="GO:0005634">
    <property type="term" value="C:nucleus"/>
    <property type="evidence" value="ECO:0007669"/>
    <property type="project" value="TreeGrafter"/>
</dbReference>
<organism evidence="3 4">
    <name type="scientific">Paracoccidioides brasiliensis (strain Pb18)</name>
    <dbReference type="NCBI Taxonomy" id="502780"/>
    <lineage>
        <taxon>Eukaryota</taxon>
        <taxon>Fungi</taxon>
        <taxon>Dikarya</taxon>
        <taxon>Ascomycota</taxon>
        <taxon>Pezizomycotina</taxon>
        <taxon>Eurotiomycetes</taxon>
        <taxon>Eurotiomycetidae</taxon>
        <taxon>Onygenales</taxon>
        <taxon>Ajellomycetaceae</taxon>
        <taxon>Paracoccidioides</taxon>
    </lineage>
</organism>
<dbReference type="OrthoDB" id="414698at2759"/>
<dbReference type="KEGG" id="pbn:PADG_02848"/>
<dbReference type="VEuPathDB" id="FungiDB:PADG_02848"/>
<dbReference type="GO" id="GO:0005737">
    <property type="term" value="C:cytoplasm"/>
    <property type="evidence" value="ECO:0007669"/>
    <property type="project" value="TreeGrafter"/>
</dbReference>
<reference evidence="3 4" key="1">
    <citation type="journal article" date="2011" name="PLoS Genet.">
        <title>Comparative genomic analysis of human fungal pathogens causing paracoccidioidomycosis.</title>
        <authorList>
            <person name="Desjardins C.A."/>
            <person name="Champion M.D."/>
            <person name="Holder J.W."/>
            <person name="Muszewska A."/>
            <person name="Goldberg J."/>
            <person name="Bailao A.M."/>
            <person name="Brigido M.M."/>
            <person name="Ferreira M.E."/>
            <person name="Garcia A.M."/>
            <person name="Grynberg M."/>
            <person name="Gujja S."/>
            <person name="Heiman D.I."/>
            <person name="Henn M.R."/>
            <person name="Kodira C.D."/>
            <person name="Leon-Narvaez H."/>
            <person name="Longo L.V."/>
            <person name="Ma L.J."/>
            <person name="Malavazi I."/>
            <person name="Matsuo A.L."/>
            <person name="Morais F.V."/>
            <person name="Pereira M."/>
            <person name="Rodriguez-Brito S."/>
            <person name="Sakthikumar S."/>
            <person name="Salem-Izacc S.M."/>
            <person name="Sykes S.M."/>
            <person name="Teixeira M.M."/>
            <person name="Vallejo M.C."/>
            <person name="Walter M.E."/>
            <person name="Yandava C."/>
            <person name="Young S."/>
            <person name="Zeng Q."/>
            <person name="Zucker J."/>
            <person name="Felipe M.S."/>
            <person name="Goldman G.H."/>
            <person name="Haas B.J."/>
            <person name="McEwen J.G."/>
            <person name="Nino-Vega G."/>
            <person name="Puccia R."/>
            <person name="San-Blas G."/>
            <person name="Soares C.M."/>
            <person name="Birren B.W."/>
            <person name="Cuomo C.A."/>
        </authorList>
    </citation>
    <scope>NUCLEOTIDE SEQUENCE [LARGE SCALE GENOMIC DNA]</scope>
    <source>
        <strain evidence="3 4">Pb18</strain>
    </source>
</reference>
<dbReference type="GO" id="GO:0019748">
    <property type="term" value="P:secondary metabolic process"/>
    <property type="evidence" value="ECO:0007669"/>
    <property type="project" value="TreeGrafter"/>
</dbReference>
<dbReference type="EMBL" id="KN275959">
    <property type="protein sequence ID" value="EEH46750.2"/>
    <property type="molecule type" value="Genomic_DNA"/>
</dbReference>
<dbReference type="Pfam" id="PF03959">
    <property type="entry name" value="FSH1"/>
    <property type="match status" value="1"/>
</dbReference>
<evidence type="ECO:0000313" key="4">
    <source>
        <dbReference type="Proteomes" id="UP000001628"/>
    </source>
</evidence>
<dbReference type="GO" id="GO:0016787">
    <property type="term" value="F:hydrolase activity"/>
    <property type="evidence" value="ECO:0007669"/>
    <property type="project" value="UniProtKB-KW"/>
</dbReference>
<feature type="domain" description="Serine hydrolase" evidence="2">
    <location>
        <begin position="46"/>
        <end position="246"/>
    </location>
</feature>
<dbReference type="HOGENOM" id="CLU_051938_4_2_1"/>
<keyword evidence="1" id="KW-0378">Hydrolase</keyword>
<name>C1G6P3_PARBD</name>
<dbReference type="eggNOG" id="KOG2551">
    <property type="taxonomic scope" value="Eukaryota"/>
</dbReference>
<dbReference type="PANTHER" id="PTHR48070">
    <property type="entry name" value="ESTERASE OVCA2"/>
    <property type="match status" value="1"/>
</dbReference>
<dbReference type="PANTHER" id="PTHR48070:SF4">
    <property type="entry name" value="ESTERASE ALNB"/>
    <property type="match status" value="1"/>
</dbReference>
<dbReference type="InterPro" id="IPR005645">
    <property type="entry name" value="FSH-like_dom"/>
</dbReference>
<dbReference type="Proteomes" id="UP000001628">
    <property type="component" value="Unassembled WGS sequence"/>
</dbReference>
<sequence>MTLHLDIPSAAEYVCIERRCSAPRENSNEIQHSESLCDNLESDGTASFHFAQGNIPARPPPGFEDYFGPPPHFQFFDNDAAEEDLRALRDFIKRDVAEESMQILEKRLFVHIERRHDTLRPVLDRIIQIMDKEGDIEGVVGYSEGALIGASLILEEQRRFEELGRPVGIKCAVFLSGWPPFDPKTGKLLLSDGGSELIKIHTCHVLGANDPFIDGCMALYNICDPDTANIFDHGHGHTVPQGDKIQGELAEVIREMVAEAQQES</sequence>
<dbReference type="InterPro" id="IPR050593">
    <property type="entry name" value="LovG"/>
</dbReference>
<accession>C1G6P3</accession>